<feature type="domain" description="CCR4-NOT transcription complex subunit 1" evidence="8">
    <location>
        <begin position="1423"/>
        <end position="1568"/>
    </location>
</feature>
<feature type="domain" description="CCR4-NOT transcription complex subunit 1 TTP binding" evidence="10">
    <location>
        <begin position="796"/>
        <end position="945"/>
    </location>
</feature>
<feature type="compositionally biased region" description="Polar residues" evidence="6">
    <location>
        <begin position="1629"/>
        <end position="1652"/>
    </location>
</feature>
<name>A0AAV9Y077_9CRYT</name>
<dbReference type="GO" id="GO:0017148">
    <property type="term" value="P:negative regulation of translation"/>
    <property type="evidence" value="ECO:0007669"/>
    <property type="project" value="InterPro"/>
</dbReference>
<evidence type="ECO:0000256" key="6">
    <source>
        <dbReference type="SAM" id="MobiDB-lite"/>
    </source>
</evidence>
<dbReference type="Pfam" id="PF16415">
    <property type="entry name" value="CNOT1_CAF1_bind"/>
    <property type="match status" value="2"/>
</dbReference>
<dbReference type="GO" id="GO:0005634">
    <property type="term" value="C:nucleus"/>
    <property type="evidence" value="ECO:0007669"/>
    <property type="project" value="UniProtKB-SubCell"/>
</dbReference>
<dbReference type="GO" id="GO:0000288">
    <property type="term" value="P:nuclear-transcribed mRNA catabolic process, deadenylation-dependent decay"/>
    <property type="evidence" value="ECO:0007669"/>
    <property type="project" value="TreeGrafter"/>
</dbReference>
<dbReference type="PANTHER" id="PTHR13162">
    <property type="entry name" value="CCR4-NOT TRANSCRIPTION COMPLEX"/>
    <property type="match status" value="1"/>
</dbReference>
<accession>A0AAV9Y077</accession>
<evidence type="ECO:0000313" key="12">
    <source>
        <dbReference type="Proteomes" id="UP001311799"/>
    </source>
</evidence>
<dbReference type="Pfam" id="PF04054">
    <property type="entry name" value="Not1"/>
    <property type="match status" value="2"/>
</dbReference>
<dbReference type="Gene3D" id="1.25.40.800">
    <property type="match status" value="1"/>
</dbReference>
<dbReference type="CDD" id="cd20710">
    <property type="entry name" value="NOT1_connector"/>
    <property type="match status" value="1"/>
</dbReference>
<comment type="subcellular location">
    <subcellularLocation>
        <location evidence="1">Nucleus</location>
    </subcellularLocation>
</comment>
<comment type="caution">
    <text evidence="11">The sequence shown here is derived from an EMBL/GenBank/DDBJ whole genome shotgun (WGS) entry which is preliminary data.</text>
</comment>
<dbReference type="GO" id="GO:0030015">
    <property type="term" value="C:CCR4-NOT core complex"/>
    <property type="evidence" value="ECO:0007669"/>
    <property type="project" value="InterPro"/>
</dbReference>
<dbReference type="Pfam" id="PF16417">
    <property type="entry name" value="CNOT1_TTP_bind"/>
    <property type="match status" value="1"/>
</dbReference>
<dbReference type="PANTHER" id="PTHR13162:SF8">
    <property type="entry name" value="CCR4-NOT TRANSCRIPTION COMPLEX SUBUNIT 1"/>
    <property type="match status" value="1"/>
</dbReference>
<dbReference type="Gene3D" id="1.25.40.790">
    <property type="match status" value="1"/>
</dbReference>
<dbReference type="Proteomes" id="UP001311799">
    <property type="component" value="Unassembled WGS sequence"/>
</dbReference>
<dbReference type="InterPro" id="IPR024557">
    <property type="entry name" value="CNOT1_dom_4"/>
</dbReference>
<sequence length="2659" mass="303556">MAEGRLPSGENTSPPQLLNMIQEIGPSSTSDQIKFDKIALEWAKKPGNFVNEVATAIIYMINETSRQNIEPKKKDSRVNFDFSAVLRARWNELSDIKGDQNLLIQNKNSKIETGWNSSIFVEGIQKLVKPSCQNIDNAEIFWDKVIKYVINNSNQLYLSGNDGSFEFFCSILGEIYRRGENKTYIPKDDELFCKIDPFLQKWENPTVQAQFIVKICRLGFEVQNGGYNIHQRNDINFLDESLLNDDLKFDQLYPSINNYSVILDANHLVPESLLSMIKSDKRVAELIENGLIGTPIIYNELKLPRIAVIHSKGSCGAFICSRLLKVLFDLSSRVKDQKLLDQIHHLLFFDIPRYSPIGMLSSLGMIYCDLPNYLKLSNDLVGKVSELFETGIKSNELDKTILINISISSIQEFICSPRSKMIANSQEKEYELGPNFGLLMQILFASFDEHSSRRSRNLQFIRDLIGQITLRYRFSSIVILSRLTSLGRKYIWKFLKNEYTVLPRLCDMVEVKGQVPPIFHRENRRVTKSNPNIHIDYFHWWFLCLDLIVAGISIRQNSGLNLTEGECNEIIQDSTEVLSRLFQKELEGRDSESFLLIVAIVDYIRARLVYMTYASAELQTILVNRRISLPSFSFEKAVNFKIFAARIVRRNLLLGSPKLSFPSNFWASSFGTPSFSYYYWCISSFVILAIKNAIIEFKLSIDGLENIQVFNLLEALTEFEMIKVDRGINSGIVNFRDDSVRSNSGTISSISIKESDASKVEKTPSDKSLTGLKDTNNCNNGIDIVPIEGSRVAHDLEINDKVNEYFTRFYTGKMSVKELISELKRVNSRDSTGDCKLFNIFLQTLFDECRSFPKYPIPELRLTAIMLGTLVKEDMLIPCGNALVFVQRCIIEALRKNHWSKMFCFGVLAMEQFIDKLINFPQFLFAILIMSKHLEPAIGSYIRYCEYCLSLLPDSLRNRLFIEKDVLKSFGISPSMAPKNLVSMCSPEMISFCCHTENITKGDAHCHISKNRLGSLIKLDISSKRTLPDGLTIEQLQGFGLGSLEKLMNDPRIYDTITIPSDNVIEQIFAICNTLASTNVDSKAQEMAEILGKNPEYSYWFAFYLVKNRASKEKNNHSTYVSLLVKLDELLPDITDSFHDSKLNDTSAVPITRKGSNFDVGRSITDIAALASYDCIKALLCYSTILNEVSSFVNILRHLGCWLGQITIGINHPIIHKYLNPRQLLIESYSKGCISSTLPFVCKILESAKNTHFVPPNPWTNSLLLTLAEIHSTANNANSRMFEVELLFKQLELNLEDYSDKSNYLMVGPQVFNSYNVNTLNEEQRRIYMNVRTHQGANTQYSGVLHNRNTSNLNNFSKTVPTSFTQPSNLNDSQLISSFMPPHYNQMMVQQQSRQYQIPTMDMQFWANKVLISPSIPLFQIQPSLRPLVPLALDRSIKEILQVVIPRSVRIAIITTREIVGKDFAFEPDENIYRRATQLMVSSLSGSMAIAACREPLRVAFIAQLRQILHQTLSREEDHLLVEQIAQVLCSDNIDLGCYIIEQAVIKRAVEELEDSISPGILYRKKMRESGQQFVDINYYGGPNSQIQTLYLSSLPEILKYRQNSMRHLQLYRDFLLFTLMRNVYKDSSSQPEARVSNTGQQITQVSRQQGRGDQIAGQIHRSQCSHQNTNRYSNRQDLPQNTTSNKVEMNYRLSSNNHIHTKSTNTLIVQPQEPVRVPLLFEISLFPLMSRVDECLSQIKDVIREMALYPPIFPRNFFPPVGNLSYESHYRSQVFTFSRPLGSKVTISSPRTTAHPVLSVLASLPSDHILFYLCKVVCTIAASASQKEDILIGISQKLFRTLFDAAAAYQQSIMGAIPSTKCIASALGFDAALLHIEVFLGLSHQLLLVNPKFCSKLRKEAVGWFVHAIEEPKYSVDIIVGALRYGLVSNHEFDISLTNLLDKEFPLKKSDDSSGSLGKFLNFIEFTYKLFFRCIGDWHFPIDKRLPKTTQVLKSLTNNTLLIQNHFSTRSVILPGFYYKPNPSKTNLAEIKSMVDSLLREIGSKKITSTHLDWIGEKVPDIVNFCTITKSYTDKVINPLYPGLPVPMTPSGEVTSVVGRIFDEWILLLRMTIFSGVGTNERNNPYRNLFLQRLARQGLLKMDDRTEKLFTACIERAIYLSLNKKFTGLSLRKNINAKSCDISNTQADMDPFPLDSLVKLITTMARFLDPQQMISVVTTHKFLSILTKIIHKSSESSTFNQRPYYRIFFALLCEYESIGQSSEMVHFTCILSIVNHLHYINPNRVPAFAYSWIQIISSNKLFPYLLRHAKSWQPYQSLLIQLFTFISPYLKYIQLSDNIKSIYGALLRILLVLLHDFPEFLCDYSYSFCDALPLNCIQIRNLILSAFPRNMKLPDPFLPTLRIENIPEIKVIPRMTSNYGPYILYKELKANIDRYWVTRDYSILPLIMKAMKLNRENAIKKGTKYFFPVITALLLYVGIYLPNGSRSNSNIDNSSEAVSVSVPDLEPINLKVDNLDEKGDLKNVIDSIEDPSLAIFLFLSKNLDMEGRFNFISAITNFLGYPNYYTFYFRTLLLWLFLNSYDSVVQEQITRILLERLIVHRPHPWGLLITFIELIKDPKYSFWSCSFVHLAPEVEKLFQSVAQTCLGQGLNKNSSVNS</sequence>
<reference evidence="11 12" key="1">
    <citation type="submission" date="2023-10" db="EMBL/GenBank/DDBJ databases">
        <title>Comparative genomics analysis reveals potential genetic determinants of host preference in Cryptosporidium xiaoi.</title>
        <authorList>
            <person name="Xiao L."/>
            <person name="Li J."/>
        </authorList>
    </citation>
    <scope>NUCLEOTIDE SEQUENCE [LARGE SCALE GENOMIC DNA]</scope>
    <source>
        <strain evidence="11 12">52996</strain>
    </source>
</reference>
<dbReference type="Pfam" id="PF12842">
    <property type="entry name" value="DUF3819"/>
    <property type="match status" value="1"/>
</dbReference>
<dbReference type="InterPro" id="IPR007196">
    <property type="entry name" value="CCR4-Not_Not1_C"/>
</dbReference>
<evidence type="ECO:0000256" key="4">
    <source>
        <dbReference type="ARBA" id="ARBA00023163"/>
    </source>
</evidence>
<dbReference type="EMBL" id="JAWDEY010000035">
    <property type="protein sequence ID" value="KAK6588106.1"/>
    <property type="molecule type" value="Genomic_DNA"/>
</dbReference>
<evidence type="ECO:0000313" key="11">
    <source>
        <dbReference type="EMBL" id="KAK6588106.1"/>
    </source>
</evidence>
<gene>
    <name evidence="11" type="ORF">RS030_71023</name>
</gene>
<feature type="domain" description="CCR4-Not complex component Not1 C-terminal" evidence="7">
    <location>
        <begin position="2253"/>
        <end position="2495"/>
    </location>
</feature>
<feature type="compositionally biased region" description="Polar residues" evidence="6">
    <location>
        <begin position="1661"/>
        <end position="1683"/>
    </location>
</feature>
<dbReference type="Gene3D" id="1.25.40.840">
    <property type="entry name" value="CCR4-NOT transcription complex subunit 1 TTP binding domain"/>
    <property type="match status" value="1"/>
</dbReference>
<protein>
    <submittedName>
        <fullName evidence="11">Transcription regulatory</fullName>
    </submittedName>
</protein>
<keyword evidence="5" id="KW-0539">Nucleus</keyword>
<dbReference type="InterPro" id="IPR040398">
    <property type="entry name" value="Not1"/>
</dbReference>
<evidence type="ECO:0000256" key="5">
    <source>
        <dbReference type="ARBA" id="ARBA00023242"/>
    </source>
</evidence>
<dbReference type="InterPro" id="IPR032193">
    <property type="entry name" value="CNOT1_TTP_bind"/>
</dbReference>
<feature type="domain" description="CCR4-Not complex component Not1 C-terminal" evidence="7">
    <location>
        <begin position="2524"/>
        <end position="2643"/>
    </location>
</feature>
<evidence type="ECO:0000259" key="8">
    <source>
        <dbReference type="Pfam" id="PF12842"/>
    </source>
</evidence>
<feature type="domain" description="CCR4-NOT transcription complex subunit 1 CAF1-binding" evidence="9">
    <location>
        <begin position="1058"/>
        <end position="1129"/>
    </location>
</feature>
<keyword evidence="12" id="KW-1185">Reference proteome</keyword>
<organism evidence="11 12">
    <name type="scientific">Cryptosporidium xiaoi</name>
    <dbReference type="NCBI Taxonomy" id="659607"/>
    <lineage>
        <taxon>Eukaryota</taxon>
        <taxon>Sar</taxon>
        <taxon>Alveolata</taxon>
        <taxon>Apicomplexa</taxon>
        <taxon>Conoidasida</taxon>
        <taxon>Coccidia</taxon>
        <taxon>Eucoccidiorida</taxon>
        <taxon>Eimeriorina</taxon>
        <taxon>Cryptosporidiidae</taxon>
        <taxon>Cryptosporidium</taxon>
    </lineage>
</organism>
<evidence type="ECO:0000256" key="3">
    <source>
        <dbReference type="ARBA" id="ARBA00023015"/>
    </source>
</evidence>
<dbReference type="GO" id="GO:0060090">
    <property type="term" value="F:molecular adaptor activity"/>
    <property type="evidence" value="ECO:0007669"/>
    <property type="project" value="TreeGrafter"/>
</dbReference>
<dbReference type="InterPro" id="IPR032191">
    <property type="entry name" value="CNOT1_CAF1_bind"/>
</dbReference>
<evidence type="ECO:0000256" key="2">
    <source>
        <dbReference type="ARBA" id="ARBA00022491"/>
    </source>
</evidence>
<feature type="region of interest" description="Disordered" evidence="6">
    <location>
        <begin position="1629"/>
        <end position="1683"/>
    </location>
</feature>
<keyword evidence="4" id="KW-0804">Transcription</keyword>
<dbReference type="InterPro" id="IPR038535">
    <property type="entry name" value="CNOT1_TTP_bind_sf"/>
</dbReference>
<keyword evidence="2" id="KW-0678">Repressor</keyword>
<evidence type="ECO:0000256" key="1">
    <source>
        <dbReference type="ARBA" id="ARBA00004123"/>
    </source>
</evidence>
<evidence type="ECO:0000259" key="10">
    <source>
        <dbReference type="Pfam" id="PF16417"/>
    </source>
</evidence>
<dbReference type="GO" id="GO:0000932">
    <property type="term" value="C:P-body"/>
    <property type="evidence" value="ECO:0007669"/>
    <property type="project" value="TreeGrafter"/>
</dbReference>
<feature type="domain" description="CCR4-NOT transcription complex subunit 1 CAF1-binding" evidence="9">
    <location>
        <begin position="1171"/>
        <end position="1301"/>
    </location>
</feature>
<evidence type="ECO:0000259" key="7">
    <source>
        <dbReference type="Pfam" id="PF04054"/>
    </source>
</evidence>
<proteinExistence type="predicted"/>
<keyword evidence="3" id="KW-0805">Transcription regulation</keyword>
<evidence type="ECO:0000259" key="9">
    <source>
        <dbReference type="Pfam" id="PF16415"/>
    </source>
</evidence>
<dbReference type="Gene3D" id="1.25.40.180">
    <property type="match status" value="1"/>
</dbReference>